<dbReference type="EMBL" id="LC506465">
    <property type="protein sequence ID" value="BBO54004.1"/>
    <property type="molecule type" value="Genomic_DNA"/>
</dbReference>
<protein>
    <submittedName>
        <fullName evidence="2">Uncharacterized protein</fullName>
    </submittedName>
</protein>
<sequence length="61" mass="7083">MDKLIQLWNLFGKGRPPAPEKAKSDPIRPPDYFKEPIDDNINNVFINKNSKSDRQKKISDN</sequence>
<name>A0A5K7Y3G2_9VIRU</name>
<feature type="compositionally biased region" description="Basic and acidic residues" evidence="1">
    <location>
        <begin position="18"/>
        <end position="34"/>
    </location>
</feature>
<reference evidence="2" key="1">
    <citation type="journal article" date="2020" name="Sci. Rep.">
        <title>A novel Asfarvirus-like virus identified as a potential cause of mass mortality of abalone.</title>
        <authorList>
            <person name="Matsuyama T."/>
            <person name="Takano T."/>
            <person name="Nishiki I."/>
            <person name="Fujiwara A."/>
            <person name="Kiryu I."/>
            <person name="Inada M."/>
            <person name="Sakai T."/>
            <person name="Terashima S."/>
            <person name="Matsuura Y."/>
            <person name="Isowa K."/>
            <person name="Nakayasu C."/>
        </authorList>
    </citation>
    <scope>NUCLEOTIDE SEQUENCE</scope>
</reference>
<organism evidence="2">
    <name type="scientific">Abalone asfa-like virus</name>
    <dbReference type="NCBI Taxonomy" id="2839893"/>
    <lineage>
        <taxon>Viruses</taxon>
        <taxon>Varidnaviria</taxon>
        <taxon>Bamfordvirae</taxon>
        <taxon>Nucleocytoviricota</taxon>
        <taxon>Pokkesviricetes</taxon>
        <taxon>Asfuvirales</taxon>
        <taxon>Asfarviridae</taxon>
    </lineage>
</organism>
<feature type="region of interest" description="Disordered" evidence="1">
    <location>
        <begin position="10"/>
        <end position="34"/>
    </location>
</feature>
<accession>A0A5K7Y3G2</accession>
<evidence type="ECO:0000313" key="2">
    <source>
        <dbReference type="EMBL" id="BBO54004.1"/>
    </source>
</evidence>
<proteinExistence type="predicted"/>
<evidence type="ECO:0000256" key="1">
    <source>
        <dbReference type="SAM" id="MobiDB-lite"/>
    </source>
</evidence>